<keyword evidence="3" id="KW-1185">Reference proteome</keyword>
<dbReference type="EMBL" id="JABWGN010000011">
    <property type="protein sequence ID" value="NUW35530.1"/>
    <property type="molecule type" value="Genomic_DNA"/>
</dbReference>
<evidence type="ECO:0000256" key="1">
    <source>
        <dbReference type="SAM" id="SignalP"/>
    </source>
</evidence>
<dbReference type="RefSeq" id="WP_175592944.1">
    <property type="nucleotide sequence ID" value="NZ_JABWGN010000011.1"/>
</dbReference>
<evidence type="ECO:0000313" key="3">
    <source>
        <dbReference type="Proteomes" id="UP000586042"/>
    </source>
</evidence>
<accession>A0A7Y6IDI8</accession>
<feature type="signal peptide" evidence="1">
    <location>
        <begin position="1"/>
        <end position="21"/>
    </location>
</feature>
<dbReference type="Proteomes" id="UP000586042">
    <property type="component" value="Unassembled WGS sequence"/>
</dbReference>
<protein>
    <submittedName>
        <fullName evidence="2">Uncharacterized protein</fullName>
    </submittedName>
</protein>
<dbReference type="AlphaFoldDB" id="A0A7Y6IDI8"/>
<organism evidence="2 3">
    <name type="scientific">Nonomuraea montanisoli</name>
    <dbReference type="NCBI Taxonomy" id="2741721"/>
    <lineage>
        <taxon>Bacteria</taxon>
        <taxon>Bacillati</taxon>
        <taxon>Actinomycetota</taxon>
        <taxon>Actinomycetes</taxon>
        <taxon>Streptosporangiales</taxon>
        <taxon>Streptosporangiaceae</taxon>
        <taxon>Nonomuraea</taxon>
    </lineage>
</organism>
<keyword evidence="1" id="KW-0732">Signal</keyword>
<reference evidence="2 3" key="1">
    <citation type="submission" date="2020-06" db="EMBL/GenBank/DDBJ databases">
        <title>Nonomuraea sp. SMC257, a novel actinomycete isolated from soil.</title>
        <authorList>
            <person name="Chanama M."/>
        </authorList>
    </citation>
    <scope>NUCLEOTIDE SEQUENCE [LARGE SCALE GENOMIC DNA]</scope>
    <source>
        <strain evidence="2 3">SMC257</strain>
    </source>
</reference>
<feature type="chain" id="PRO_5031049209" evidence="1">
    <location>
        <begin position="22"/>
        <end position="183"/>
    </location>
</feature>
<comment type="caution">
    <text evidence="2">The sequence shown here is derived from an EMBL/GenBank/DDBJ whole genome shotgun (WGS) entry which is preliminary data.</text>
</comment>
<sequence>MTVAGALVTLLAATPAAPAAAQTKTITFGGMTLTVPASWTVRHLTVSKDWLTVTTTKCGKNKAGCPRFDLVGATVIKGVGDMKGYRTDRQFAPGTGVSPCRFRSDTDHGERFPSDKPLVNGFRPVGARKAQYREWAGECYTFGTEKTVKRFTQREWYLPQAKVLVVDGWNNPELAGVLARARW</sequence>
<evidence type="ECO:0000313" key="2">
    <source>
        <dbReference type="EMBL" id="NUW35530.1"/>
    </source>
</evidence>
<gene>
    <name evidence="2" type="ORF">HTZ77_29465</name>
</gene>
<proteinExistence type="predicted"/>
<name>A0A7Y6IDI8_9ACTN</name>